<dbReference type="EMBL" id="JBGOSP010000040">
    <property type="protein sequence ID" value="MFA3842563.1"/>
    <property type="molecule type" value="Genomic_DNA"/>
</dbReference>
<name>A0ABV4SZQ4_9ACTN</name>
<evidence type="ECO:0000313" key="3">
    <source>
        <dbReference type="Proteomes" id="UP001571476"/>
    </source>
</evidence>
<reference evidence="2 3" key="1">
    <citation type="submission" date="2024-08" db="EMBL/GenBank/DDBJ databases">
        <title>Genome sequence of Streptomyces aureus CACIA-1.46HGO.</title>
        <authorList>
            <person name="Evangelista-Martinez Z."/>
        </authorList>
    </citation>
    <scope>NUCLEOTIDE SEQUENCE [LARGE SCALE GENOMIC DNA]</scope>
    <source>
        <strain evidence="2 3">CACIA-1.46HGO</strain>
    </source>
</reference>
<gene>
    <name evidence="2" type="ORF">ACEG43_41425</name>
</gene>
<sequence length="80" mass="8639">MTHAIATVPSTTPLPWRATGVLLWLLSTGLAAMLARTVVHRSAWHRARRVLPLPRLQAGHVSECSDFAVPGIATIAVLHL</sequence>
<evidence type="ECO:0000256" key="1">
    <source>
        <dbReference type="SAM" id="Phobius"/>
    </source>
</evidence>
<keyword evidence="1" id="KW-0472">Membrane</keyword>
<accession>A0ABV4SZQ4</accession>
<dbReference type="Proteomes" id="UP001571476">
    <property type="component" value="Unassembled WGS sequence"/>
</dbReference>
<protein>
    <recommendedName>
        <fullName evidence="4">Integral membrane protein</fullName>
    </recommendedName>
</protein>
<evidence type="ECO:0000313" key="2">
    <source>
        <dbReference type="EMBL" id="MFA3842563.1"/>
    </source>
</evidence>
<dbReference type="RefSeq" id="WP_372566497.1">
    <property type="nucleotide sequence ID" value="NZ_JBGOSP010000040.1"/>
</dbReference>
<keyword evidence="1" id="KW-0812">Transmembrane</keyword>
<keyword evidence="1" id="KW-1133">Transmembrane helix</keyword>
<evidence type="ECO:0008006" key="4">
    <source>
        <dbReference type="Google" id="ProtNLM"/>
    </source>
</evidence>
<comment type="caution">
    <text evidence="2">The sequence shown here is derived from an EMBL/GenBank/DDBJ whole genome shotgun (WGS) entry which is preliminary data.</text>
</comment>
<keyword evidence="3" id="KW-1185">Reference proteome</keyword>
<feature type="transmembrane region" description="Helical" evidence="1">
    <location>
        <begin position="21"/>
        <end position="39"/>
    </location>
</feature>
<proteinExistence type="predicted"/>
<organism evidence="2 3">
    <name type="scientific">Streptomyces aureus</name>
    <dbReference type="NCBI Taxonomy" id="193461"/>
    <lineage>
        <taxon>Bacteria</taxon>
        <taxon>Bacillati</taxon>
        <taxon>Actinomycetota</taxon>
        <taxon>Actinomycetes</taxon>
        <taxon>Kitasatosporales</taxon>
        <taxon>Streptomycetaceae</taxon>
        <taxon>Streptomyces</taxon>
    </lineage>
</organism>